<feature type="transmembrane region" description="Helical" evidence="5">
    <location>
        <begin position="243"/>
        <end position="261"/>
    </location>
</feature>
<evidence type="ECO:0000256" key="1">
    <source>
        <dbReference type="ARBA" id="ARBA00004141"/>
    </source>
</evidence>
<organism evidence="7 8">
    <name type="scientific">Steroidobacter agaridevorans</name>
    <dbReference type="NCBI Taxonomy" id="2695856"/>
    <lineage>
        <taxon>Bacteria</taxon>
        <taxon>Pseudomonadati</taxon>
        <taxon>Pseudomonadota</taxon>
        <taxon>Gammaproteobacteria</taxon>
        <taxon>Steroidobacterales</taxon>
        <taxon>Steroidobacteraceae</taxon>
        <taxon>Steroidobacter</taxon>
    </lineage>
</organism>
<dbReference type="InterPro" id="IPR000620">
    <property type="entry name" value="EamA_dom"/>
</dbReference>
<keyword evidence="8" id="KW-1185">Reference proteome</keyword>
<dbReference type="GO" id="GO:0016020">
    <property type="term" value="C:membrane"/>
    <property type="evidence" value="ECO:0007669"/>
    <property type="project" value="UniProtKB-SubCell"/>
</dbReference>
<feature type="transmembrane region" description="Helical" evidence="5">
    <location>
        <begin position="189"/>
        <end position="208"/>
    </location>
</feature>
<comment type="subcellular location">
    <subcellularLocation>
        <location evidence="1">Membrane</location>
        <topology evidence="1">Multi-pass membrane protein</topology>
    </subcellularLocation>
</comment>
<gene>
    <name evidence="7" type="ORF">GCM10011487_47360</name>
</gene>
<dbReference type="AlphaFoldDB" id="A0A829YJQ0"/>
<feature type="transmembrane region" description="Helical" evidence="5">
    <location>
        <begin position="78"/>
        <end position="95"/>
    </location>
</feature>
<dbReference type="Gene3D" id="1.10.3730.20">
    <property type="match status" value="1"/>
</dbReference>
<feature type="transmembrane region" description="Helical" evidence="5">
    <location>
        <begin position="161"/>
        <end position="183"/>
    </location>
</feature>
<evidence type="ECO:0000256" key="4">
    <source>
        <dbReference type="ARBA" id="ARBA00023136"/>
    </source>
</evidence>
<keyword evidence="4 5" id="KW-0472">Membrane</keyword>
<dbReference type="EMBL" id="BLJN01000005">
    <property type="protein sequence ID" value="GFE82736.1"/>
    <property type="molecule type" value="Genomic_DNA"/>
</dbReference>
<dbReference type="PANTHER" id="PTHR22911:SF6">
    <property type="entry name" value="SOLUTE CARRIER FAMILY 35 MEMBER G1"/>
    <property type="match status" value="1"/>
</dbReference>
<feature type="transmembrane region" description="Helical" evidence="5">
    <location>
        <begin position="128"/>
        <end position="149"/>
    </location>
</feature>
<reference evidence="8" key="1">
    <citation type="submission" date="2020-01" db="EMBL/GenBank/DDBJ databases">
        <title>'Steroidobacter agaridevorans' sp. nov., agar-degrading bacteria isolated from rhizosphere soils.</title>
        <authorList>
            <person name="Ikenaga M."/>
            <person name="Kataoka M."/>
            <person name="Murouchi A."/>
            <person name="Katsuragi S."/>
            <person name="Sakai M."/>
        </authorList>
    </citation>
    <scope>NUCLEOTIDE SEQUENCE [LARGE SCALE GENOMIC DNA]</scope>
    <source>
        <strain evidence="8">YU21-B</strain>
    </source>
</reference>
<evidence type="ECO:0000256" key="3">
    <source>
        <dbReference type="ARBA" id="ARBA00022989"/>
    </source>
</evidence>
<evidence type="ECO:0000313" key="7">
    <source>
        <dbReference type="EMBL" id="GFE82736.1"/>
    </source>
</evidence>
<feature type="transmembrane region" description="Helical" evidence="5">
    <location>
        <begin position="12"/>
        <end position="34"/>
    </location>
</feature>
<dbReference type="Pfam" id="PF00892">
    <property type="entry name" value="EamA"/>
    <property type="match status" value="2"/>
</dbReference>
<evidence type="ECO:0000256" key="5">
    <source>
        <dbReference type="SAM" id="Phobius"/>
    </source>
</evidence>
<protein>
    <submittedName>
        <fullName evidence="7">Transporter RarD family, DMT superfamily protein</fullName>
    </submittedName>
</protein>
<dbReference type="Proteomes" id="UP000445000">
    <property type="component" value="Unassembled WGS sequence"/>
</dbReference>
<dbReference type="InterPro" id="IPR037185">
    <property type="entry name" value="EmrE-like"/>
</dbReference>
<accession>A0A829YJQ0</accession>
<feature type="transmembrane region" description="Helical" evidence="5">
    <location>
        <begin position="55"/>
        <end position="72"/>
    </location>
</feature>
<dbReference type="PANTHER" id="PTHR22911">
    <property type="entry name" value="ACYL-MALONYL CONDENSING ENZYME-RELATED"/>
    <property type="match status" value="1"/>
</dbReference>
<keyword evidence="2 5" id="KW-0812">Transmembrane</keyword>
<feature type="domain" description="EamA" evidence="6">
    <location>
        <begin position="130"/>
        <end position="260"/>
    </location>
</feature>
<evidence type="ECO:0000256" key="2">
    <source>
        <dbReference type="ARBA" id="ARBA00022692"/>
    </source>
</evidence>
<comment type="caution">
    <text evidence="7">The sequence shown here is derived from an EMBL/GenBank/DDBJ whole genome shotgun (WGS) entry which is preliminary data.</text>
</comment>
<feature type="transmembrane region" description="Helical" evidence="5">
    <location>
        <begin position="102"/>
        <end position="122"/>
    </location>
</feature>
<proteinExistence type="predicted"/>
<evidence type="ECO:0000259" key="6">
    <source>
        <dbReference type="Pfam" id="PF00892"/>
    </source>
</evidence>
<name>A0A829YJQ0_9GAMM</name>
<evidence type="ECO:0000313" key="8">
    <source>
        <dbReference type="Proteomes" id="UP000445000"/>
    </source>
</evidence>
<dbReference type="SUPFAM" id="SSF103481">
    <property type="entry name" value="Multidrug resistance efflux transporter EmrE"/>
    <property type="match status" value="2"/>
</dbReference>
<feature type="domain" description="EamA" evidence="6">
    <location>
        <begin position="2"/>
        <end position="118"/>
    </location>
</feature>
<feature type="transmembrane region" description="Helical" evidence="5">
    <location>
        <begin position="220"/>
        <end position="237"/>
    </location>
</feature>
<keyword evidence="3 5" id="KW-1133">Transmembrane helix</keyword>
<sequence length="281" mass="30195">MTLCVKLLGPAVPVGQTIFVRGLLSILLLALIAWHTNQLHLLKTNNLKSHALRSLSGTVSMFCLFTAVTMIPLADVTAISFTSPMFITLLAMVFLGEQIHRFRWTALALGFIGVLIMLGPHLTFADGASLGVLVALGAAMFSAVAMIFLRMMSGGEHALTITFYFSLTFMVCAALTAFGGWVVPTLAQWLLIVGAGVLGVAGQLVMTYSYRYAPASTIAPLDYTNMIMSVILGYVFFAEIPTASIWIGAPLVVAGGLIILWREYALKKRPSPPAPEPTPET</sequence>